<feature type="region of interest" description="Disordered" evidence="1">
    <location>
        <begin position="81"/>
        <end position="109"/>
    </location>
</feature>
<evidence type="ECO:0000313" key="2">
    <source>
        <dbReference type="EMBL" id="CAD8476007.1"/>
    </source>
</evidence>
<sequence length="351" mass="37945">MSRAQTPRTYTPRQWTGDVHISARDLSEASGSLNILRSQSVQSGASAASSSLKLNVRGMNLFNGNQAVLLQRAIAHYTPRISARRSRDGSKPIEEESKKSEGDEETCNKELDTVYASLSRERSPEAKGEEEHGVDPVLAVPLPASDAHAHAAEPHSAGISSCQANDIDSSGGTSEVQQDACYAVDEAKEKPMKGGHLGHLREFPRPMRGVAGSTALKKQGTESKWGLGVGGRGLEPSTTHSVSLKGGTSYSSPLGENIRLVFRKKMPDLLQLDRSRAGQRPSSAESKRTIQVPRIKRSRSQCAHMKESTNTIHERGASPDSKLEAQGGRKSIKELYQRPKVKLLQPALPAT</sequence>
<feature type="region of interest" description="Disordered" evidence="1">
    <location>
        <begin position="274"/>
        <end position="334"/>
    </location>
</feature>
<proteinExistence type="predicted"/>
<feature type="region of interest" description="Disordered" evidence="1">
    <location>
        <begin position="191"/>
        <end position="250"/>
    </location>
</feature>
<reference evidence="2" key="1">
    <citation type="submission" date="2021-01" db="EMBL/GenBank/DDBJ databases">
        <authorList>
            <person name="Corre E."/>
            <person name="Pelletier E."/>
            <person name="Niang G."/>
            <person name="Scheremetjew M."/>
            <person name="Finn R."/>
            <person name="Kale V."/>
            <person name="Holt S."/>
            <person name="Cochrane G."/>
            <person name="Meng A."/>
            <person name="Brown T."/>
            <person name="Cohen L."/>
        </authorList>
    </citation>
    <scope>NUCLEOTIDE SEQUENCE</scope>
    <source>
        <strain evidence="2">CCMP325</strain>
    </source>
</reference>
<protein>
    <submittedName>
        <fullName evidence="2">Uncharacterized protein</fullName>
    </submittedName>
</protein>
<organism evidence="2">
    <name type="scientific">Hanusia phi</name>
    <dbReference type="NCBI Taxonomy" id="3032"/>
    <lineage>
        <taxon>Eukaryota</taxon>
        <taxon>Cryptophyceae</taxon>
        <taxon>Pyrenomonadales</taxon>
        <taxon>Geminigeraceae</taxon>
        <taxon>Hanusia</taxon>
    </lineage>
</organism>
<feature type="compositionally biased region" description="Basic and acidic residues" evidence="1">
    <location>
        <begin position="85"/>
        <end position="109"/>
    </location>
</feature>
<evidence type="ECO:0000256" key="1">
    <source>
        <dbReference type="SAM" id="MobiDB-lite"/>
    </source>
</evidence>
<dbReference type="EMBL" id="HBEO01008735">
    <property type="protein sequence ID" value="CAD8476007.1"/>
    <property type="molecule type" value="Transcribed_RNA"/>
</dbReference>
<feature type="compositionally biased region" description="Polar residues" evidence="1">
    <location>
        <begin position="236"/>
        <end position="250"/>
    </location>
</feature>
<gene>
    <name evidence="2" type="ORF">HPHI1048_LOCUS6088</name>
</gene>
<name>A0A7S0HAU4_9CRYP</name>
<accession>A0A7S0HAU4</accession>
<feature type="compositionally biased region" description="Basic and acidic residues" evidence="1">
    <location>
        <begin position="304"/>
        <end position="323"/>
    </location>
</feature>
<dbReference type="AlphaFoldDB" id="A0A7S0HAU4"/>